<evidence type="ECO:0000313" key="2">
    <source>
        <dbReference type="Proteomes" id="UP001177597"/>
    </source>
</evidence>
<dbReference type="Pfam" id="PF05954">
    <property type="entry name" value="Phage_GPD"/>
    <property type="match status" value="1"/>
</dbReference>
<dbReference type="PANTHER" id="PTHR35862">
    <property type="entry name" value="FELS-2 PROPHAGE PROTEIN"/>
    <property type="match status" value="1"/>
</dbReference>
<dbReference type="AlphaFoldDB" id="A0AA95K976"/>
<dbReference type="RefSeq" id="WP_280630093.1">
    <property type="nucleotide sequence ID" value="NZ_CP123498.1"/>
</dbReference>
<proteinExistence type="predicted"/>
<sequence length="357" mass="39676">MISEENSPAYALAAGSRNINALIQGRLISLTLTDNRGFEADQLDIELDDSDGQLALPRRGETLSLHLGWKNETLIHKGTFTVDEIGYSGAPDKLTIHGRSADFRSTLNSRRELSYHQKKLGEIVRTIAKRNKLIPIVDNTLASITIAHIDQTNESDGAFLTRLAQQEGAIATVKNGNLLFIRQGQAKTASGKPLPQIIITREMGDSYQFSLADRSAYTGVVANWLNTREPQKPSRVKLRRKRDILAKKKHKEGYYLMGEEGNVLMLSHTYANKGNAARAAKAAWEKIQRGVATFSIQLAKGRADLYPEMPVKTFGFKPEMDIADWIITRVTHTLNDSGFTTALELEVKISDLEIQDS</sequence>
<dbReference type="SUPFAM" id="SSF69279">
    <property type="entry name" value="Phage tail proteins"/>
    <property type="match status" value="1"/>
</dbReference>
<accession>A0AA95K976</accession>
<dbReference type="PANTHER" id="PTHR35862:SF3">
    <property type="entry name" value="FELS-2 PROPHAGE PROTEIN"/>
    <property type="match status" value="1"/>
</dbReference>
<dbReference type="InterPro" id="IPR052726">
    <property type="entry name" value="Phage_Baseplate_Hub"/>
</dbReference>
<dbReference type="Proteomes" id="UP001177597">
    <property type="component" value="Chromosome"/>
</dbReference>
<organism evidence="1 2">
    <name type="scientific">Arsenophonus nasoniae</name>
    <name type="common">son-killer infecting Nasonia vitripennis</name>
    <dbReference type="NCBI Taxonomy" id="638"/>
    <lineage>
        <taxon>Bacteria</taxon>
        <taxon>Pseudomonadati</taxon>
        <taxon>Pseudomonadota</taxon>
        <taxon>Gammaproteobacteria</taxon>
        <taxon>Enterobacterales</taxon>
        <taxon>Morganellaceae</taxon>
        <taxon>Arsenophonus</taxon>
    </lineage>
</organism>
<name>A0AA95K976_9GAMM</name>
<gene>
    <name evidence="1" type="ORF">QE207_09005</name>
</gene>
<protein>
    <submittedName>
        <fullName evidence="1">Phage late control D family protein</fullName>
    </submittedName>
</protein>
<reference evidence="1" key="1">
    <citation type="submission" date="2023-04" db="EMBL/GenBank/DDBJ databases">
        <title>Genome dynamics across the evolutionary transition to endosymbiosis.</title>
        <authorList>
            <person name="Siozios S."/>
            <person name="Nadal-Jimenez P."/>
            <person name="Azagi T."/>
            <person name="Sprong H."/>
            <person name="Frost C.L."/>
            <person name="Parratt S.R."/>
            <person name="Taylor G."/>
            <person name="Brettell L."/>
            <person name="Lew K.C."/>
            <person name="Croft L."/>
            <person name="King K.C."/>
            <person name="Brockhurst M.A."/>
            <person name="Hypsa V."/>
            <person name="Novakova E."/>
            <person name="Darby A.C."/>
            <person name="Hurst G.D.D."/>
        </authorList>
    </citation>
    <scope>NUCLEOTIDE SEQUENCE</scope>
    <source>
        <strain evidence="1">AIh</strain>
    </source>
</reference>
<evidence type="ECO:0000313" key="1">
    <source>
        <dbReference type="EMBL" id="WGL96647.1"/>
    </source>
</evidence>
<dbReference type="EMBL" id="CP123498">
    <property type="protein sequence ID" value="WGL96647.1"/>
    <property type="molecule type" value="Genomic_DNA"/>
</dbReference>